<evidence type="ECO:0000313" key="1">
    <source>
        <dbReference type="EMBL" id="MCX2563287.1"/>
    </source>
</evidence>
<proteinExistence type="predicted"/>
<dbReference type="EMBL" id="JAPIUZ010000001">
    <property type="protein sequence ID" value="MCX2563287.1"/>
    <property type="molecule type" value="Genomic_DNA"/>
</dbReference>
<comment type="caution">
    <text evidence="1">The sequence shown here is derived from an EMBL/GenBank/DDBJ whole genome shotgun (WGS) entry which is preliminary data.</text>
</comment>
<name>A0ABT3QDB0_9PROT</name>
<reference evidence="1 2" key="1">
    <citation type="submission" date="2022-11" db="EMBL/GenBank/DDBJ databases">
        <title>Genome sequencing of Acetobacter type strain.</title>
        <authorList>
            <person name="Heo J."/>
            <person name="Lee D."/>
            <person name="Han B.-H."/>
            <person name="Hong S.-B."/>
            <person name="Kwon S.-W."/>
        </authorList>
    </citation>
    <scope>NUCLEOTIDE SEQUENCE [LARGE SCALE GENOMIC DNA]</scope>
    <source>
        <strain evidence="1 2">KACC 21253</strain>
    </source>
</reference>
<sequence length="95" mass="10380">MNYPDNIRSVPGSPIYAPIRHNVSPTRDNATIAMIVSILREASQTIAGLTRKLECNGDLAVLAVAPDLEALAQEIERDDVEKIHELARENACELA</sequence>
<dbReference type="RefSeq" id="WP_173559038.1">
    <property type="nucleotide sequence ID" value="NZ_JAPIUZ010000001.1"/>
</dbReference>
<dbReference type="Proteomes" id="UP001301152">
    <property type="component" value="Unassembled WGS sequence"/>
</dbReference>
<gene>
    <name evidence="1" type="ORF">OQ497_04830</name>
</gene>
<accession>A0ABT3QDB0</accession>
<keyword evidence="2" id="KW-1185">Reference proteome</keyword>
<organism evidence="1 2">
    <name type="scientific">Acetobacter thailandicus</name>
    <dbReference type="NCBI Taxonomy" id="1502842"/>
    <lineage>
        <taxon>Bacteria</taxon>
        <taxon>Pseudomonadati</taxon>
        <taxon>Pseudomonadota</taxon>
        <taxon>Alphaproteobacteria</taxon>
        <taxon>Acetobacterales</taxon>
        <taxon>Acetobacteraceae</taxon>
        <taxon>Acetobacter</taxon>
    </lineage>
</organism>
<protein>
    <submittedName>
        <fullName evidence="1">Uncharacterized protein</fullName>
    </submittedName>
</protein>
<evidence type="ECO:0000313" key="2">
    <source>
        <dbReference type="Proteomes" id="UP001301152"/>
    </source>
</evidence>